<dbReference type="GO" id="GO:0005634">
    <property type="term" value="C:nucleus"/>
    <property type="evidence" value="ECO:0007669"/>
    <property type="project" value="UniProtKB-SubCell"/>
</dbReference>
<dbReference type="EMBL" id="OU896716">
    <property type="protein sequence ID" value="CAG9814042.1"/>
    <property type="molecule type" value="Genomic_DNA"/>
</dbReference>
<keyword evidence="3" id="KW-0677">Repeat</keyword>
<organism evidence="13 14">
    <name type="scientific">Phaedon cochleariae</name>
    <name type="common">Mustard beetle</name>
    <dbReference type="NCBI Taxonomy" id="80249"/>
    <lineage>
        <taxon>Eukaryota</taxon>
        <taxon>Metazoa</taxon>
        <taxon>Ecdysozoa</taxon>
        <taxon>Arthropoda</taxon>
        <taxon>Hexapoda</taxon>
        <taxon>Insecta</taxon>
        <taxon>Pterygota</taxon>
        <taxon>Neoptera</taxon>
        <taxon>Endopterygota</taxon>
        <taxon>Coleoptera</taxon>
        <taxon>Polyphaga</taxon>
        <taxon>Cucujiformia</taxon>
        <taxon>Chrysomeloidea</taxon>
        <taxon>Chrysomelidae</taxon>
        <taxon>Chrysomelinae</taxon>
        <taxon>Chrysomelini</taxon>
        <taxon>Phaedon</taxon>
    </lineage>
</organism>
<keyword evidence="7" id="KW-0804">Transcription</keyword>
<keyword evidence="4 9" id="KW-0863">Zinc-finger</keyword>
<dbReference type="OrthoDB" id="6773066at2759"/>
<feature type="domain" description="C2H2-type" evidence="11">
    <location>
        <begin position="346"/>
        <end position="373"/>
    </location>
</feature>
<dbReference type="InterPro" id="IPR050636">
    <property type="entry name" value="C2H2-ZF_domain-containing"/>
</dbReference>
<reference evidence="13" key="1">
    <citation type="submission" date="2022-01" db="EMBL/GenBank/DDBJ databases">
        <authorList>
            <person name="King R."/>
        </authorList>
    </citation>
    <scope>NUCLEOTIDE SEQUENCE</scope>
</reference>
<feature type="domain" description="C2H2-type" evidence="11">
    <location>
        <begin position="376"/>
        <end position="403"/>
    </location>
</feature>
<evidence type="ECO:0000256" key="3">
    <source>
        <dbReference type="ARBA" id="ARBA00022737"/>
    </source>
</evidence>
<dbReference type="SMART" id="SM00868">
    <property type="entry name" value="zf-AD"/>
    <property type="match status" value="1"/>
</dbReference>
<gene>
    <name evidence="13" type="ORF">PHAECO_LOCUS1449</name>
</gene>
<accession>A0A9N9SC34</accession>
<dbReference type="AlphaFoldDB" id="A0A9N9SC34"/>
<evidence type="ECO:0000259" key="12">
    <source>
        <dbReference type="PROSITE" id="PS51915"/>
    </source>
</evidence>
<dbReference type="SUPFAM" id="SSF57716">
    <property type="entry name" value="Glucocorticoid receptor-like (DNA-binding domain)"/>
    <property type="match status" value="1"/>
</dbReference>
<evidence type="ECO:0000256" key="8">
    <source>
        <dbReference type="ARBA" id="ARBA00023242"/>
    </source>
</evidence>
<dbReference type="PANTHER" id="PTHR47772:SF4">
    <property type="entry name" value="ZFP64 ZINC FINGER PROTEIN"/>
    <property type="match status" value="1"/>
</dbReference>
<keyword evidence="6" id="KW-0805">Transcription regulation</keyword>
<keyword evidence="5 10" id="KW-0862">Zinc</keyword>
<feature type="binding site" evidence="10">
    <location>
        <position position="47"/>
    </location>
    <ligand>
        <name>Zn(2+)</name>
        <dbReference type="ChEBI" id="CHEBI:29105"/>
    </ligand>
</feature>
<dbReference type="GO" id="GO:0008270">
    <property type="term" value="F:zinc ion binding"/>
    <property type="evidence" value="ECO:0007669"/>
    <property type="project" value="UniProtKB-UniRule"/>
</dbReference>
<evidence type="ECO:0000256" key="10">
    <source>
        <dbReference type="PROSITE-ProRule" id="PRU01263"/>
    </source>
</evidence>
<evidence type="ECO:0000259" key="11">
    <source>
        <dbReference type="PROSITE" id="PS50157"/>
    </source>
</evidence>
<protein>
    <submittedName>
        <fullName evidence="13">Uncharacterized protein</fullName>
    </submittedName>
</protein>
<evidence type="ECO:0000256" key="4">
    <source>
        <dbReference type="ARBA" id="ARBA00022771"/>
    </source>
</evidence>
<name>A0A9N9SC34_PHACE</name>
<reference evidence="13" key="2">
    <citation type="submission" date="2022-10" db="EMBL/GenBank/DDBJ databases">
        <authorList>
            <consortium name="ENA_rothamsted_submissions"/>
            <consortium name="culmorum"/>
            <person name="King R."/>
        </authorList>
    </citation>
    <scope>NUCLEOTIDE SEQUENCE</scope>
</reference>
<dbReference type="PROSITE" id="PS51915">
    <property type="entry name" value="ZAD"/>
    <property type="match status" value="1"/>
</dbReference>
<comment type="subcellular location">
    <subcellularLocation>
        <location evidence="1">Nucleus</location>
    </subcellularLocation>
</comment>
<dbReference type="Gene3D" id="3.30.160.60">
    <property type="entry name" value="Classic Zinc Finger"/>
    <property type="match status" value="2"/>
</dbReference>
<feature type="domain" description="ZAD" evidence="12">
    <location>
        <begin position="4"/>
        <end position="74"/>
    </location>
</feature>
<keyword evidence="8" id="KW-0539">Nucleus</keyword>
<dbReference type="InterPro" id="IPR012934">
    <property type="entry name" value="Znf_AD"/>
</dbReference>
<dbReference type="PROSITE" id="PS00028">
    <property type="entry name" value="ZINC_FINGER_C2H2_1"/>
    <property type="match status" value="2"/>
</dbReference>
<sequence>MDKFVCRTCLYVSQNITFFRTVEKVKNILELLVPEIKPNITKDSIICTQCYYFLKNIENFKQKCIDNQKMLINHNVFLHPTAHYFPMQRNHQSQYALPVQTFYDGRHEEVREREANYSQNMVIPENESMSDPNVVNLSSIAADTVSTQQRQELKQKPDLMGIRPTTPKQIQRISVIKSSKYVEDKKKLDKCLSTNKMAKLSKHANSDANIIEISDEEVEMNDQSRLYYSDYSEGQSMEEDDVFEEKPTITIVKNEPDAEENPSFFNKKTDEGFYDCKLCDSKYINSEGLYAHTLAEHNELKFFHCDLCNFFSLWKSALSRHESLFHAAEDTRFESKTSSLPEDLFLFCYHCAYKTKTKENLVKHIRVHFNNQTTTYTCCKCFKNFHRKDKYDLHVEGHEKGKINILRIQGVLNRMENISGIDIGGKYKSSGMKNMERIAVNLNSLNPIATPDER</sequence>
<feature type="binding site" evidence="10">
    <location>
        <position position="6"/>
    </location>
    <ligand>
        <name>Zn(2+)</name>
        <dbReference type="ChEBI" id="CHEBI:29105"/>
    </ligand>
</feature>
<dbReference type="InterPro" id="IPR036236">
    <property type="entry name" value="Znf_C2H2_sf"/>
</dbReference>
<dbReference type="SUPFAM" id="SSF57667">
    <property type="entry name" value="beta-beta-alpha zinc fingers"/>
    <property type="match status" value="1"/>
</dbReference>
<dbReference type="Proteomes" id="UP001153737">
    <property type="component" value="Chromosome 10"/>
</dbReference>
<evidence type="ECO:0000256" key="7">
    <source>
        <dbReference type="ARBA" id="ARBA00023163"/>
    </source>
</evidence>
<dbReference type="PANTHER" id="PTHR47772">
    <property type="entry name" value="ZINC FINGER PROTEIN 200"/>
    <property type="match status" value="1"/>
</dbReference>
<evidence type="ECO:0000256" key="5">
    <source>
        <dbReference type="ARBA" id="ARBA00022833"/>
    </source>
</evidence>
<proteinExistence type="predicted"/>
<dbReference type="PROSITE" id="PS50157">
    <property type="entry name" value="ZINC_FINGER_C2H2_2"/>
    <property type="match status" value="2"/>
</dbReference>
<evidence type="ECO:0000313" key="14">
    <source>
        <dbReference type="Proteomes" id="UP001153737"/>
    </source>
</evidence>
<keyword evidence="14" id="KW-1185">Reference proteome</keyword>
<evidence type="ECO:0000313" key="13">
    <source>
        <dbReference type="EMBL" id="CAG9814042.1"/>
    </source>
</evidence>
<dbReference type="InterPro" id="IPR013087">
    <property type="entry name" value="Znf_C2H2_type"/>
</dbReference>
<evidence type="ECO:0000256" key="9">
    <source>
        <dbReference type="PROSITE-ProRule" id="PRU00042"/>
    </source>
</evidence>
<evidence type="ECO:0000256" key="1">
    <source>
        <dbReference type="ARBA" id="ARBA00004123"/>
    </source>
</evidence>
<feature type="binding site" evidence="10">
    <location>
        <position position="9"/>
    </location>
    <ligand>
        <name>Zn(2+)</name>
        <dbReference type="ChEBI" id="CHEBI:29105"/>
    </ligand>
</feature>
<evidence type="ECO:0000256" key="6">
    <source>
        <dbReference type="ARBA" id="ARBA00023015"/>
    </source>
</evidence>
<evidence type="ECO:0000256" key="2">
    <source>
        <dbReference type="ARBA" id="ARBA00022723"/>
    </source>
</evidence>
<dbReference type="SMART" id="SM00355">
    <property type="entry name" value="ZnF_C2H2"/>
    <property type="match status" value="4"/>
</dbReference>
<feature type="binding site" evidence="10">
    <location>
        <position position="50"/>
    </location>
    <ligand>
        <name>Zn(2+)</name>
        <dbReference type="ChEBI" id="CHEBI:29105"/>
    </ligand>
</feature>
<keyword evidence="2 10" id="KW-0479">Metal-binding</keyword>